<gene>
    <name evidence="7" type="ORF">BLA29_002476</name>
</gene>
<keyword evidence="7" id="KW-0808">Transferase</keyword>
<evidence type="ECO:0000256" key="2">
    <source>
        <dbReference type="ARBA" id="ARBA00022692"/>
    </source>
</evidence>
<feature type="transmembrane region" description="Helical" evidence="6">
    <location>
        <begin position="83"/>
        <end position="99"/>
    </location>
</feature>
<accession>A0A1Y3AQS9</accession>
<dbReference type="GO" id="GO:0016020">
    <property type="term" value="C:membrane"/>
    <property type="evidence" value="ECO:0007669"/>
    <property type="project" value="UniProtKB-SubCell"/>
</dbReference>
<evidence type="ECO:0000313" key="8">
    <source>
        <dbReference type="Proteomes" id="UP000194236"/>
    </source>
</evidence>
<evidence type="ECO:0000256" key="1">
    <source>
        <dbReference type="ARBA" id="ARBA00004141"/>
    </source>
</evidence>
<dbReference type="PANTHER" id="PTHR13285:SF18">
    <property type="entry name" value="PROTEIN-CYSTEINE N-PALMITOYLTRANSFERASE RASP"/>
    <property type="match status" value="1"/>
</dbReference>
<dbReference type="InterPro" id="IPR051085">
    <property type="entry name" value="MB_O-acyltransferase"/>
</dbReference>
<dbReference type="Proteomes" id="UP000194236">
    <property type="component" value="Unassembled WGS sequence"/>
</dbReference>
<evidence type="ECO:0000313" key="7">
    <source>
        <dbReference type="EMBL" id="OTF70809.1"/>
    </source>
</evidence>
<dbReference type="InterPro" id="IPR004299">
    <property type="entry name" value="MBOAT_fam"/>
</dbReference>
<comment type="caution">
    <text evidence="7">The sequence shown here is derived from an EMBL/GenBank/DDBJ whole genome shotgun (WGS) entry which is preliminary data.</text>
</comment>
<keyword evidence="8" id="KW-1185">Reference proteome</keyword>
<feature type="transmembrane region" description="Helical" evidence="6">
    <location>
        <begin position="406"/>
        <end position="428"/>
    </location>
</feature>
<keyword evidence="2 6" id="KW-0812">Transmembrane</keyword>
<dbReference type="EMBL" id="MUJZ01063881">
    <property type="protein sequence ID" value="OTF70809.1"/>
    <property type="molecule type" value="Genomic_DNA"/>
</dbReference>
<keyword evidence="4 6" id="KW-0472">Membrane</keyword>
<comment type="subcellular location">
    <subcellularLocation>
        <location evidence="1">Membrane</location>
        <topology evidence="1">Multi-pass membrane protein</topology>
    </subcellularLocation>
</comment>
<feature type="transmembrane region" description="Helical" evidence="6">
    <location>
        <begin position="344"/>
        <end position="364"/>
    </location>
</feature>
<dbReference type="GO" id="GO:0016409">
    <property type="term" value="F:palmitoyltransferase activity"/>
    <property type="evidence" value="ECO:0007669"/>
    <property type="project" value="TreeGrafter"/>
</dbReference>
<name>A0A1Y3AQS9_EURMA</name>
<sequence length="437" mass="51255">WQLAKRYYIGTEILYLLCHSIGFLITRLIIPQYSPLFIILYSSFILSYLLSLKFLSLVLINIGAIFILEYFIHHFGSTRWSRILHYIIFACSIAIAHRLEFVADNREQDFLIHVSFSWLNAKLLSCSIDLYDGKHYDDQKKSWRFTFIRLAYLLYFPPFFFGPIYNFDDFHKSIENLNTNSNEKLISTFIKIVQLFRYILWALILEIILHFIYSSSFQYYTYIVDTFDSWSLCGLGYSLMVLFFLKYFVIYGISRQLAIIDGLDNVIAEPPECIGHIHQTSYLWQKFDRGLYLFLLKFDNISSSSFPSDQPLNGSPTSGVLRRMFSAIVCFTMIAFWHGLHDSIIVWVTMNILLTYCDRIVAFVFKSNDAYRMKALIGSPLLALAYISNIFFLSNYEIGWMFISKILQGFPLPLMAILFIFFCIFYVCDQINCKLAK</sequence>
<feature type="transmembrane region" description="Helical" evidence="6">
    <location>
        <begin position="376"/>
        <end position="394"/>
    </location>
</feature>
<dbReference type="PANTHER" id="PTHR13285">
    <property type="entry name" value="ACYLTRANSFERASE"/>
    <property type="match status" value="1"/>
</dbReference>
<feature type="transmembrane region" description="Helical" evidence="6">
    <location>
        <begin position="50"/>
        <end position="71"/>
    </location>
</feature>
<evidence type="ECO:0000256" key="5">
    <source>
        <dbReference type="ARBA" id="ARBA00038268"/>
    </source>
</evidence>
<protein>
    <submittedName>
        <fullName evidence="7">Protein-cysteine N-palmitoyltransferase HHAT-like protein</fullName>
    </submittedName>
</protein>
<feature type="transmembrane region" description="Helical" evidence="6">
    <location>
        <begin position="195"/>
        <end position="214"/>
    </location>
</feature>
<dbReference type="GO" id="GO:0005783">
    <property type="term" value="C:endoplasmic reticulum"/>
    <property type="evidence" value="ECO:0007669"/>
    <property type="project" value="TreeGrafter"/>
</dbReference>
<evidence type="ECO:0000256" key="6">
    <source>
        <dbReference type="SAM" id="Phobius"/>
    </source>
</evidence>
<dbReference type="OrthoDB" id="6496647at2759"/>
<comment type="similarity">
    <text evidence="5">Belongs to the membrane-bound acyltransferase family. HHAT subfamily.</text>
</comment>
<feature type="transmembrane region" description="Helical" evidence="6">
    <location>
        <begin position="147"/>
        <end position="167"/>
    </location>
</feature>
<feature type="transmembrane region" description="Helical" evidence="6">
    <location>
        <begin position="12"/>
        <end position="30"/>
    </location>
</feature>
<evidence type="ECO:0000256" key="4">
    <source>
        <dbReference type="ARBA" id="ARBA00023136"/>
    </source>
</evidence>
<evidence type="ECO:0000256" key="3">
    <source>
        <dbReference type="ARBA" id="ARBA00022989"/>
    </source>
</evidence>
<reference evidence="7 8" key="1">
    <citation type="submission" date="2017-03" db="EMBL/GenBank/DDBJ databases">
        <title>Genome Survey of Euroglyphus maynei.</title>
        <authorList>
            <person name="Arlian L.G."/>
            <person name="Morgan M.S."/>
            <person name="Rider S.D."/>
        </authorList>
    </citation>
    <scope>NUCLEOTIDE SEQUENCE [LARGE SCALE GENOMIC DNA]</scope>
    <source>
        <strain evidence="7">Arlian Lab</strain>
        <tissue evidence="7">Whole body</tissue>
    </source>
</reference>
<dbReference type="AlphaFoldDB" id="A0A1Y3AQS9"/>
<feature type="non-terminal residue" evidence="7">
    <location>
        <position position="1"/>
    </location>
</feature>
<keyword evidence="3 6" id="KW-1133">Transmembrane helix</keyword>
<feature type="transmembrane region" description="Helical" evidence="6">
    <location>
        <begin position="320"/>
        <end position="338"/>
    </location>
</feature>
<dbReference type="Pfam" id="PF03062">
    <property type="entry name" value="MBOAT"/>
    <property type="match status" value="1"/>
</dbReference>
<proteinExistence type="inferred from homology"/>
<organism evidence="7 8">
    <name type="scientific">Euroglyphus maynei</name>
    <name type="common">Mayne's house dust mite</name>
    <dbReference type="NCBI Taxonomy" id="6958"/>
    <lineage>
        <taxon>Eukaryota</taxon>
        <taxon>Metazoa</taxon>
        <taxon>Ecdysozoa</taxon>
        <taxon>Arthropoda</taxon>
        <taxon>Chelicerata</taxon>
        <taxon>Arachnida</taxon>
        <taxon>Acari</taxon>
        <taxon>Acariformes</taxon>
        <taxon>Sarcoptiformes</taxon>
        <taxon>Astigmata</taxon>
        <taxon>Psoroptidia</taxon>
        <taxon>Analgoidea</taxon>
        <taxon>Pyroglyphidae</taxon>
        <taxon>Pyroglyphinae</taxon>
        <taxon>Euroglyphus</taxon>
    </lineage>
</organism>
<feature type="transmembrane region" description="Helical" evidence="6">
    <location>
        <begin position="234"/>
        <end position="253"/>
    </location>
</feature>